<feature type="compositionally biased region" description="Basic and acidic residues" evidence="1">
    <location>
        <begin position="189"/>
        <end position="210"/>
    </location>
</feature>
<evidence type="ECO:0000256" key="1">
    <source>
        <dbReference type="SAM" id="MobiDB-lite"/>
    </source>
</evidence>
<name>A0A8H6RE92_9PEZI</name>
<dbReference type="AlphaFoldDB" id="A0A8H6RE92"/>
<gene>
    <name evidence="2" type="ORF">HII31_10113</name>
</gene>
<organism evidence="2 3">
    <name type="scientific">Pseudocercospora fuligena</name>
    <dbReference type="NCBI Taxonomy" id="685502"/>
    <lineage>
        <taxon>Eukaryota</taxon>
        <taxon>Fungi</taxon>
        <taxon>Dikarya</taxon>
        <taxon>Ascomycota</taxon>
        <taxon>Pezizomycotina</taxon>
        <taxon>Dothideomycetes</taxon>
        <taxon>Dothideomycetidae</taxon>
        <taxon>Mycosphaerellales</taxon>
        <taxon>Mycosphaerellaceae</taxon>
        <taxon>Pseudocercospora</taxon>
    </lineage>
</organism>
<keyword evidence="3" id="KW-1185">Reference proteome</keyword>
<dbReference type="Proteomes" id="UP000660729">
    <property type="component" value="Unassembled WGS sequence"/>
</dbReference>
<reference evidence="2" key="1">
    <citation type="submission" date="2020-04" db="EMBL/GenBank/DDBJ databases">
        <title>Draft genome resource of the tomato pathogen Pseudocercospora fuligena.</title>
        <authorList>
            <person name="Zaccaron A."/>
        </authorList>
    </citation>
    <scope>NUCLEOTIDE SEQUENCE</scope>
    <source>
        <strain evidence="2">PF001</strain>
    </source>
</reference>
<evidence type="ECO:0000313" key="3">
    <source>
        <dbReference type="Proteomes" id="UP000660729"/>
    </source>
</evidence>
<accession>A0A8H6RE92</accession>
<sequence length="210" mass="23215">MAAMLKAPVRPMPFISPYFALPTNLPFYNTTRTIYKRLTKKPIQSHRDSAPTATTSSQKISTLRTSVKMSAFTILEKKYDHYFPSGQPSLPKAVAGGIRSIEVNYPGSIDKSIILQVLGTVVGWQGSDVSAQLKDKKAEAKNQLEIDLWYGLDEVLQEHGATAKIDEWVWVFKKLVKAVEDDSIDGTEGDEKPQNDKPSAGKEASEQSKG</sequence>
<proteinExistence type="predicted"/>
<evidence type="ECO:0000313" key="2">
    <source>
        <dbReference type="EMBL" id="KAF7188451.1"/>
    </source>
</evidence>
<feature type="region of interest" description="Disordered" evidence="1">
    <location>
        <begin position="182"/>
        <end position="210"/>
    </location>
</feature>
<dbReference type="EMBL" id="JABCIY010000209">
    <property type="protein sequence ID" value="KAF7188451.1"/>
    <property type="molecule type" value="Genomic_DNA"/>
</dbReference>
<protein>
    <submittedName>
        <fullName evidence="2">Uncharacterized protein</fullName>
    </submittedName>
</protein>
<comment type="caution">
    <text evidence="2">The sequence shown here is derived from an EMBL/GenBank/DDBJ whole genome shotgun (WGS) entry which is preliminary data.</text>
</comment>